<organism evidence="1 2">
    <name type="scientific">Robbsia betulipollinis</name>
    <dbReference type="NCBI Taxonomy" id="2981849"/>
    <lineage>
        <taxon>Bacteria</taxon>
        <taxon>Pseudomonadati</taxon>
        <taxon>Pseudomonadota</taxon>
        <taxon>Betaproteobacteria</taxon>
        <taxon>Burkholderiales</taxon>
        <taxon>Burkholderiaceae</taxon>
        <taxon>Robbsia</taxon>
    </lineage>
</organism>
<keyword evidence="2" id="KW-1185">Reference proteome</keyword>
<dbReference type="RefSeq" id="WP_267847571.1">
    <property type="nucleotide sequence ID" value="NZ_JAPMXC010000001.1"/>
</dbReference>
<evidence type="ECO:0000313" key="2">
    <source>
        <dbReference type="Proteomes" id="UP001082899"/>
    </source>
</evidence>
<dbReference type="Proteomes" id="UP001082899">
    <property type="component" value="Unassembled WGS sequence"/>
</dbReference>
<comment type="caution">
    <text evidence="1">The sequence shown here is derived from an EMBL/GenBank/DDBJ whole genome shotgun (WGS) entry which is preliminary data.</text>
</comment>
<proteinExistence type="predicted"/>
<dbReference type="EMBL" id="JAPMXC010000001">
    <property type="protein sequence ID" value="MCY0387861.1"/>
    <property type="molecule type" value="Genomic_DNA"/>
</dbReference>
<gene>
    <name evidence="1" type="ORF">OVY01_11565</name>
</gene>
<accession>A0ABT3ZMS7</accession>
<sequence>MRSTRATAAIERLKVRSGHPRYAMVMVSGGLFYLVDRAQGDAALSPRLPLDDFVTFVNAFGPARPVRRSKLDDAFEAQLRRTRPEES</sequence>
<name>A0ABT3ZMS7_9BURK</name>
<evidence type="ECO:0000313" key="1">
    <source>
        <dbReference type="EMBL" id="MCY0387861.1"/>
    </source>
</evidence>
<evidence type="ECO:0008006" key="3">
    <source>
        <dbReference type="Google" id="ProtNLM"/>
    </source>
</evidence>
<protein>
    <recommendedName>
        <fullName evidence="3">Prevent-host-death protein</fullName>
    </recommendedName>
</protein>
<reference evidence="1" key="1">
    <citation type="submission" date="2022-11" db="EMBL/GenBank/DDBJ databases">
        <title>Robbsia betulipollinis sp. nov., isolated from pollen of birch (Betula pendula).</title>
        <authorList>
            <person name="Shi H."/>
            <person name="Ambika Manirajan B."/>
            <person name="Ratering S."/>
            <person name="Geissler-Plaum R."/>
            <person name="Schnell S."/>
        </authorList>
    </citation>
    <scope>NUCLEOTIDE SEQUENCE</scope>
    <source>
        <strain evidence="1">Bb-Pol-6</strain>
    </source>
</reference>